<dbReference type="EMBL" id="GEDG01016091">
    <property type="protein sequence ID" value="JAP22871.1"/>
    <property type="molecule type" value="Transcribed_RNA"/>
</dbReference>
<reference evidence="1" key="1">
    <citation type="submission" date="2015-12" db="EMBL/GenBank/DDBJ databases">
        <title>Gene expression during late stages of embryo sac development: a critical building block for successful pollen-pistil interactions.</title>
        <authorList>
            <person name="Liu Y."/>
            <person name="Joly V."/>
            <person name="Sabar M."/>
            <person name="Matton D.P."/>
        </authorList>
    </citation>
    <scope>NUCLEOTIDE SEQUENCE</scope>
</reference>
<accession>A0A0V0HRV8</accession>
<organism evidence="1">
    <name type="scientific">Solanum chacoense</name>
    <name type="common">Chaco potato</name>
    <dbReference type="NCBI Taxonomy" id="4108"/>
    <lineage>
        <taxon>Eukaryota</taxon>
        <taxon>Viridiplantae</taxon>
        <taxon>Streptophyta</taxon>
        <taxon>Embryophyta</taxon>
        <taxon>Tracheophyta</taxon>
        <taxon>Spermatophyta</taxon>
        <taxon>Magnoliopsida</taxon>
        <taxon>eudicotyledons</taxon>
        <taxon>Gunneridae</taxon>
        <taxon>Pentapetalae</taxon>
        <taxon>asterids</taxon>
        <taxon>lamiids</taxon>
        <taxon>Solanales</taxon>
        <taxon>Solanaceae</taxon>
        <taxon>Solanoideae</taxon>
        <taxon>Solaneae</taxon>
        <taxon>Solanum</taxon>
    </lineage>
</organism>
<evidence type="ECO:0000313" key="1">
    <source>
        <dbReference type="EMBL" id="JAP22871.1"/>
    </source>
</evidence>
<protein>
    <submittedName>
        <fullName evidence="1">Putative ovule protein</fullName>
    </submittedName>
</protein>
<name>A0A0V0HRV8_SOLCH</name>
<proteinExistence type="predicted"/>
<dbReference type="AlphaFoldDB" id="A0A0V0HRV8"/>
<sequence>MVFHYFNCFNAFFIVIEVGINIDPISNFVEEASHVLVLSHPTLYDSFLVKHIHIFICVDKKIYKSCIITEIFCFYITRLLLISNEISQDGLCIIIDLKRRDCHKSIVELYIK</sequence>